<dbReference type="InterPro" id="IPR056431">
    <property type="entry name" value="C2CD5_YbjQ-rel_dom"/>
</dbReference>
<comment type="caution">
    <text evidence="3">The sequence shown here is derived from an EMBL/GenBank/DDBJ whole genome shotgun (WGS) entry which is preliminary data.</text>
</comment>
<evidence type="ECO:0000256" key="1">
    <source>
        <dbReference type="SAM" id="MobiDB-lite"/>
    </source>
</evidence>
<dbReference type="GO" id="GO:0031340">
    <property type="term" value="P:positive regulation of vesicle fusion"/>
    <property type="evidence" value="ECO:0007669"/>
    <property type="project" value="TreeGrafter"/>
</dbReference>
<evidence type="ECO:0000259" key="2">
    <source>
        <dbReference type="PROSITE" id="PS50004"/>
    </source>
</evidence>
<feature type="domain" description="C2" evidence="2">
    <location>
        <begin position="1"/>
        <end position="85"/>
    </location>
</feature>
<dbReference type="Pfam" id="PF23028">
    <property type="entry name" value="YbjQ_3"/>
    <property type="match status" value="1"/>
</dbReference>
<dbReference type="GO" id="GO:0090314">
    <property type="term" value="P:positive regulation of protein targeting to membrane"/>
    <property type="evidence" value="ECO:0007669"/>
    <property type="project" value="TreeGrafter"/>
</dbReference>
<protein>
    <submittedName>
        <fullName evidence="3">C2 domain-containing protein 5</fullName>
    </submittedName>
</protein>
<keyword evidence="4" id="KW-1185">Reference proteome</keyword>
<feature type="compositionally biased region" description="Basic and acidic residues" evidence="1">
    <location>
        <begin position="241"/>
        <end position="252"/>
    </location>
</feature>
<organism evidence="3 4">
    <name type="scientific">Phytophthora citrophthora</name>
    <dbReference type="NCBI Taxonomy" id="4793"/>
    <lineage>
        <taxon>Eukaryota</taxon>
        <taxon>Sar</taxon>
        <taxon>Stramenopiles</taxon>
        <taxon>Oomycota</taxon>
        <taxon>Peronosporomycetes</taxon>
        <taxon>Peronosporales</taxon>
        <taxon>Peronosporaceae</taxon>
        <taxon>Phytophthora</taxon>
    </lineage>
</organism>
<dbReference type="GO" id="GO:0010828">
    <property type="term" value="P:positive regulation of D-glucose transmembrane transport"/>
    <property type="evidence" value="ECO:0007669"/>
    <property type="project" value="TreeGrafter"/>
</dbReference>
<dbReference type="EMBL" id="JASMQC010000037">
    <property type="protein sequence ID" value="KAK1930742.1"/>
    <property type="molecule type" value="Genomic_DNA"/>
</dbReference>
<dbReference type="SUPFAM" id="SSF51735">
    <property type="entry name" value="NAD(P)-binding Rossmann-fold domains"/>
    <property type="match status" value="1"/>
</dbReference>
<dbReference type="Proteomes" id="UP001259832">
    <property type="component" value="Unassembled WGS sequence"/>
</dbReference>
<dbReference type="Pfam" id="PF23025">
    <property type="entry name" value="YbjQ_2"/>
    <property type="match status" value="3"/>
</dbReference>
<dbReference type="GO" id="GO:0065002">
    <property type="term" value="P:intracellular protein transmembrane transport"/>
    <property type="evidence" value="ECO:0007669"/>
    <property type="project" value="TreeGrafter"/>
</dbReference>
<dbReference type="InterPro" id="IPR038983">
    <property type="entry name" value="C2CD5"/>
</dbReference>
<dbReference type="Gene3D" id="2.60.40.150">
    <property type="entry name" value="C2 domain"/>
    <property type="match status" value="1"/>
</dbReference>
<feature type="compositionally biased region" description="Polar residues" evidence="1">
    <location>
        <begin position="231"/>
        <end position="240"/>
    </location>
</feature>
<dbReference type="PROSITE" id="PS50004">
    <property type="entry name" value="C2"/>
    <property type="match status" value="1"/>
</dbReference>
<dbReference type="InterPro" id="IPR020904">
    <property type="entry name" value="Sc_DH/Rdtase_CS"/>
</dbReference>
<dbReference type="SMART" id="SM00822">
    <property type="entry name" value="PKS_KR"/>
    <property type="match status" value="1"/>
</dbReference>
<dbReference type="GO" id="GO:0072659">
    <property type="term" value="P:protein localization to plasma membrane"/>
    <property type="evidence" value="ECO:0007669"/>
    <property type="project" value="TreeGrafter"/>
</dbReference>
<feature type="compositionally biased region" description="Polar residues" evidence="1">
    <location>
        <begin position="693"/>
        <end position="708"/>
    </location>
</feature>
<dbReference type="PRINTS" id="PR00080">
    <property type="entry name" value="SDRFAMILY"/>
</dbReference>
<dbReference type="InterPro" id="IPR057326">
    <property type="entry name" value="KR_dom"/>
</dbReference>
<feature type="compositionally biased region" description="Polar residues" evidence="1">
    <location>
        <begin position="639"/>
        <end position="651"/>
    </location>
</feature>
<dbReference type="PRINTS" id="PR00081">
    <property type="entry name" value="GDHRDH"/>
</dbReference>
<proteinExistence type="predicted"/>
<gene>
    <name evidence="3" type="ORF">P3T76_013699</name>
</gene>
<dbReference type="GO" id="GO:0005544">
    <property type="term" value="F:calcium-dependent phospholipid binding"/>
    <property type="evidence" value="ECO:0007669"/>
    <property type="project" value="InterPro"/>
</dbReference>
<dbReference type="InterPro" id="IPR056430">
    <property type="entry name" value="C2CD5_YbjQ-like_dom"/>
</dbReference>
<feature type="region of interest" description="Disordered" evidence="1">
    <location>
        <begin position="231"/>
        <end position="252"/>
    </location>
</feature>
<dbReference type="InterPro" id="IPR000008">
    <property type="entry name" value="C2_dom"/>
</dbReference>
<dbReference type="InterPro" id="IPR057815">
    <property type="entry name" value="C2CD5_C"/>
</dbReference>
<dbReference type="PANTHER" id="PTHR37412">
    <property type="entry name" value="C2 DOMAIN-CONTAINING PROTEIN 5"/>
    <property type="match status" value="1"/>
</dbReference>
<evidence type="ECO:0000313" key="4">
    <source>
        <dbReference type="Proteomes" id="UP001259832"/>
    </source>
</evidence>
<name>A0AAD9LCR6_9STRA</name>
<dbReference type="PROSITE" id="PS00061">
    <property type="entry name" value="ADH_SHORT"/>
    <property type="match status" value="1"/>
</dbReference>
<sequence>MPYAYVGITFASFEAKSSVSKKTLNPKWDEEFRFDVADDSVLQSQPIEFKLMDHDVYTTDATVGIVYVDLNCLLMRDGHVIQGWFPVYDTLLGVRCELSLVIRLQYFGDVNPFRESSAGVQFFGLSTLDPSLYRIESMLGFVEELVVHADPEYSWSDNFRTSRRSNEHRQLLLYKLSSQVVTLVGKKALELGGNAVLAYKQFFDVEGDSGLVARACGTACYITPVGKNESTLENGNVQQRTHSEDGHESDLKVDTGKDEVNAMGGDNVDALVSPRFFPRRVLKTLKAPEAFNISAHDEVQLITLKVFNPATRIRLAGIVSARSVKYLGKLATKLADQETRDSWWLELREEIRAHAQSLQCPFVIGYTESCTIHDDVCVISASGTAAVMKNPLEERPTRRDIAASYDADDDGPDVHSTSSPMLNLPVSEIPASLGRRSPSFSYMTHPPIPSRVKARNFTNYVLLHFSMRMVRCGVCGNKWVPEMMIASIEPPAGLAMMGKGTFIQARVCRQRRKGTGDVNATIVSDALPFLEYELFRQLIVKMKVLGVNAVFAFDSQIQVGGSLIVGVITGTGLYLPALPPPPTLRIERNIDVKDDEDRRLVQLQAQIEELSTFNKDRLHRDRVCIVQPEYEYYVGGRNPRSQLQFSTSLSSDQDDDNGKGPKRSYPLPQSRSSARRARRKQQPASSSDDTVAAQPSTDNATASENTTAPDGDSTTASGGTGTPPAPASQTSLDNDSKTLSSSSDSSSESEEEAFVDGFSDSKETFVLEIDDETDEDLMSVLLEQELPEGIYMCNTDRLPGDFTPGENVHLIVSMKRVEWDEDRMRDTRLNELLSVVFKELFASLLFKVRSYAPCAICGLKTRVAVASETMLEVVLSGMAVLEKNWEDPLESLLNNAAKALEIQDDQEIDSPCKASSAQPETHDIPLSGRSSPRLHIQMPPPTRSFSHFRLSSSITPGQGRGVAAAPAPYGREWIELTPLGYIPGAHVTRYLGRVTLHFIKESWTVRESGGLGAFYHLFLSEAIAIVRAHVRSLGGNAMLTFRLVPIESSQLYRNQVYNMISITGDVVMIEREVDTNIAYPPNMWSSKSSHAAEVDKFSSLDDTFAMNIRDAETWCAGRRTFNVDDKVVVITGAASGIGRRLAQKVFNEARNVTLALLDIDTNALKTLQKELLLDGGAKRVFVYECNVADHRSVDETIARVVEDVAPKHIGVLVNNAGVVMGKSLENLTPEQIHKTFAVNTLAHFWTVKAALPSMKKSPEALLVTLSSVMGMTSSAGLTDYCASKAAVIAFHEALRLELWHDNIATIRTLLVCPAAVDTGMFAGVLTAGDWASKISRFFIPMLSESEVVDTIYRSIQRGDELLVSCFTGWRGIALSWAPMISRALPVPLYDFVVRLGGGLNGMDTFIGKNNSQGKEKCK</sequence>
<dbReference type="Gene3D" id="3.40.50.720">
    <property type="entry name" value="NAD(P)-binding Rossmann-like Domain"/>
    <property type="match status" value="1"/>
</dbReference>
<evidence type="ECO:0000313" key="3">
    <source>
        <dbReference type="EMBL" id="KAK1930742.1"/>
    </source>
</evidence>
<dbReference type="GO" id="GO:0005886">
    <property type="term" value="C:plasma membrane"/>
    <property type="evidence" value="ECO:0007669"/>
    <property type="project" value="TreeGrafter"/>
</dbReference>
<dbReference type="InterPro" id="IPR002347">
    <property type="entry name" value="SDR_fam"/>
</dbReference>
<dbReference type="Pfam" id="PF00168">
    <property type="entry name" value="C2"/>
    <property type="match status" value="1"/>
</dbReference>
<dbReference type="PANTHER" id="PTHR37412:SF2">
    <property type="entry name" value="C2 DOMAIN-CONTAINING PROTEIN 5"/>
    <property type="match status" value="1"/>
</dbReference>
<feature type="region of interest" description="Disordered" evidence="1">
    <location>
        <begin position="907"/>
        <end position="935"/>
    </location>
</feature>
<dbReference type="Pfam" id="PF00106">
    <property type="entry name" value="adh_short"/>
    <property type="match status" value="1"/>
</dbReference>
<dbReference type="InterPro" id="IPR035892">
    <property type="entry name" value="C2_domain_sf"/>
</dbReference>
<accession>A0AAD9LCR6</accession>
<feature type="compositionally biased region" description="Polar residues" evidence="1">
    <location>
        <begin position="729"/>
        <end position="739"/>
    </location>
</feature>
<reference evidence="3" key="1">
    <citation type="submission" date="2023-08" db="EMBL/GenBank/DDBJ databases">
        <title>Reference Genome Resource for the Citrus Pathogen Phytophthora citrophthora.</title>
        <authorList>
            <person name="Moller H."/>
            <person name="Coetzee B."/>
            <person name="Rose L.J."/>
            <person name="Van Niekerk J.M."/>
        </authorList>
    </citation>
    <scope>NUCLEOTIDE SEQUENCE</scope>
    <source>
        <strain evidence="3">STE-U-9442</strain>
    </source>
</reference>
<feature type="region of interest" description="Disordered" evidence="1">
    <location>
        <begin position="637"/>
        <end position="757"/>
    </location>
</feature>
<dbReference type="SMART" id="SM00239">
    <property type="entry name" value="C2"/>
    <property type="match status" value="1"/>
</dbReference>
<dbReference type="InterPro" id="IPR036291">
    <property type="entry name" value="NAD(P)-bd_dom_sf"/>
</dbReference>
<dbReference type="CDD" id="cd05339">
    <property type="entry name" value="17beta-HSDXI-like_SDR_c"/>
    <property type="match status" value="1"/>
</dbReference>
<dbReference type="Pfam" id="PF23128">
    <property type="entry name" value="YbjQ_4"/>
    <property type="match status" value="1"/>
</dbReference>
<dbReference type="GO" id="GO:0005509">
    <property type="term" value="F:calcium ion binding"/>
    <property type="evidence" value="ECO:0007669"/>
    <property type="project" value="TreeGrafter"/>
</dbReference>
<dbReference type="SUPFAM" id="SSF49562">
    <property type="entry name" value="C2 domain (Calcium/lipid-binding domain, CaLB)"/>
    <property type="match status" value="1"/>
</dbReference>